<feature type="transmembrane region" description="Helical" evidence="1">
    <location>
        <begin position="49"/>
        <end position="68"/>
    </location>
</feature>
<sequence>MFQAFILGFWAAWSSDRDIHAVSEGLAFTILAVLISMGMAFEIPFIDGQWVAVNCLLWAYAALVLGIVNRFAQNFMGSLVMAAIGALGYYYFYLHLPAWVADWMA</sequence>
<name>A0ABT2FDU6_9NEIS</name>
<keyword evidence="1" id="KW-0472">Membrane</keyword>
<organism evidence="2 3">
    <name type="scientific">Neisseria montereyensis</name>
    <dbReference type="NCBI Taxonomy" id="2973938"/>
    <lineage>
        <taxon>Bacteria</taxon>
        <taxon>Pseudomonadati</taxon>
        <taxon>Pseudomonadota</taxon>
        <taxon>Betaproteobacteria</taxon>
        <taxon>Neisseriales</taxon>
        <taxon>Neisseriaceae</taxon>
        <taxon>Neisseria</taxon>
    </lineage>
</organism>
<protein>
    <submittedName>
        <fullName evidence="2">Multidrug transporter MatE</fullName>
    </submittedName>
</protein>
<keyword evidence="3" id="KW-1185">Reference proteome</keyword>
<keyword evidence="1" id="KW-1133">Transmembrane helix</keyword>
<feature type="transmembrane region" description="Helical" evidence="1">
    <location>
        <begin position="21"/>
        <end position="43"/>
    </location>
</feature>
<dbReference type="EMBL" id="JANUXW010000003">
    <property type="protein sequence ID" value="MCS4533688.1"/>
    <property type="molecule type" value="Genomic_DNA"/>
</dbReference>
<dbReference type="Proteomes" id="UP001166947">
    <property type="component" value="Unassembled WGS sequence"/>
</dbReference>
<keyword evidence="1" id="KW-0812">Transmembrane</keyword>
<gene>
    <name evidence="2" type="ORF">NXS09_05155</name>
</gene>
<evidence type="ECO:0000313" key="2">
    <source>
        <dbReference type="EMBL" id="MCS4533688.1"/>
    </source>
</evidence>
<evidence type="ECO:0000313" key="3">
    <source>
        <dbReference type="Proteomes" id="UP001166947"/>
    </source>
</evidence>
<comment type="caution">
    <text evidence="2">The sequence shown here is derived from an EMBL/GenBank/DDBJ whole genome shotgun (WGS) entry which is preliminary data.</text>
</comment>
<accession>A0ABT2FDU6</accession>
<reference evidence="2" key="2">
    <citation type="journal article" date="2023" name="Curr. Microbiol.">
        <title>Neisseria montereyensis sp. nov., Isolated from Oropharynx of California Sea Lion (Zalophus californianus): Genomic, Phylogenetic, and Phenotypic Study.</title>
        <authorList>
            <person name="Volokhov D.V."/>
            <person name="Zagorodnyaya T.A."/>
            <person name="Furtak V.A."/>
            <person name="Nattanmai G."/>
            <person name="Randall L."/>
            <person name="Jose S."/>
            <person name="Gao Y."/>
            <person name="Gulland F.M."/>
            <person name="Eisenberg T."/>
            <person name="Delmonte P."/>
            <person name="Blom J."/>
            <person name="Mitchell K.K."/>
        </authorList>
    </citation>
    <scope>NUCLEOTIDE SEQUENCE</scope>
    <source>
        <strain evidence="2">CSL10203-ORH2</strain>
    </source>
</reference>
<evidence type="ECO:0000256" key="1">
    <source>
        <dbReference type="SAM" id="Phobius"/>
    </source>
</evidence>
<dbReference type="RefSeq" id="WP_259291490.1">
    <property type="nucleotide sequence ID" value="NZ_JANUXW010000003.1"/>
</dbReference>
<feature type="transmembrane region" description="Helical" evidence="1">
    <location>
        <begin position="75"/>
        <end position="94"/>
    </location>
</feature>
<proteinExistence type="predicted"/>
<reference evidence="2" key="1">
    <citation type="submission" date="2022-08" db="EMBL/GenBank/DDBJ databases">
        <authorList>
            <person name="Volokhov D.V."/>
            <person name="Furtak V.A."/>
            <person name="Zagorodnyaya T.A."/>
        </authorList>
    </citation>
    <scope>NUCLEOTIDE SEQUENCE</scope>
    <source>
        <strain evidence="2">CSL10203-ORH2</strain>
    </source>
</reference>